<dbReference type="Proteomes" id="UP000001307">
    <property type="component" value="Unassembled WGS sequence"/>
</dbReference>
<name>E4X2B1_OIKDI</name>
<feature type="region of interest" description="Disordered" evidence="1">
    <location>
        <begin position="29"/>
        <end position="60"/>
    </location>
</feature>
<feature type="compositionally biased region" description="Basic residues" evidence="1">
    <location>
        <begin position="215"/>
        <end position="228"/>
    </location>
</feature>
<keyword evidence="3" id="KW-1185">Reference proteome</keyword>
<organism evidence="2">
    <name type="scientific">Oikopleura dioica</name>
    <name type="common">Tunicate</name>
    <dbReference type="NCBI Taxonomy" id="34765"/>
    <lineage>
        <taxon>Eukaryota</taxon>
        <taxon>Metazoa</taxon>
        <taxon>Chordata</taxon>
        <taxon>Tunicata</taxon>
        <taxon>Appendicularia</taxon>
        <taxon>Copelata</taxon>
        <taxon>Oikopleuridae</taxon>
        <taxon>Oikopleura</taxon>
    </lineage>
</organism>
<evidence type="ECO:0000313" key="2">
    <source>
        <dbReference type="EMBL" id="CBY07359.1"/>
    </source>
</evidence>
<dbReference type="EMBL" id="FN653022">
    <property type="protein sequence ID" value="CBY07359.1"/>
    <property type="molecule type" value="Genomic_DNA"/>
</dbReference>
<sequence length="228" mass="25668">MGKTTSLVKPGVNLNRRLAIARREVVTYQAQKRRRRRSSSEFRGSGGGGGCAPAKKKRSGSIVSRARKVAILAGKKTCDVFKALRETPPNFKTTLAIGEHEAVFKFQPRGTAEREEQRLKLPWLDYDKFQTPRIIPGQGIYIPYAQQDQQQQLRGQQAAIMAVEAAGSAAPHGTAQKAAQVIEKPPRIARRLDFDDDDEAQFLSMQLVSEEMQEKHRRQKQKHANRHK</sequence>
<evidence type="ECO:0000313" key="3">
    <source>
        <dbReference type="Proteomes" id="UP000001307"/>
    </source>
</evidence>
<protein>
    <submittedName>
        <fullName evidence="2">Uncharacterized protein</fullName>
    </submittedName>
</protein>
<feature type="region of interest" description="Disordered" evidence="1">
    <location>
        <begin position="209"/>
        <end position="228"/>
    </location>
</feature>
<dbReference type="InParanoid" id="E4X2B1"/>
<proteinExistence type="predicted"/>
<evidence type="ECO:0000256" key="1">
    <source>
        <dbReference type="SAM" id="MobiDB-lite"/>
    </source>
</evidence>
<dbReference type="AlphaFoldDB" id="E4X2B1"/>
<reference evidence="2" key="1">
    <citation type="journal article" date="2010" name="Science">
        <title>Plasticity of animal genome architecture unmasked by rapid evolution of a pelagic tunicate.</title>
        <authorList>
            <person name="Denoeud F."/>
            <person name="Henriet S."/>
            <person name="Mungpakdee S."/>
            <person name="Aury J.M."/>
            <person name="Da Silva C."/>
            <person name="Brinkmann H."/>
            <person name="Mikhaleva J."/>
            <person name="Olsen L.C."/>
            <person name="Jubin C."/>
            <person name="Canestro C."/>
            <person name="Bouquet J.M."/>
            <person name="Danks G."/>
            <person name="Poulain J."/>
            <person name="Campsteijn C."/>
            <person name="Adamski M."/>
            <person name="Cross I."/>
            <person name="Yadetie F."/>
            <person name="Muffato M."/>
            <person name="Louis A."/>
            <person name="Butcher S."/>
            <person name="Tsagkogeorga G."/>
            <person name="Konrad A."/>
            <person name="Singh S."/>
            <person name="Jensen M.F."/>
            <person name="Cong E.H."/>
            <person name="Eikeseth-Otteraa H."/>
            <person name="Noel B."/>
            <person name="Anthouard V."/>
            <person name="Porcel B.M."/>
            <person name="Kachouri-Lafond R."/>
            <person name="Nishino A."/>
            <person name="Ugolini M."/>
            <person name="Chourrout P."/>
            <person name="Nishida H."/>
            <person name="Aasland R."/>
            <person name="Huzurbazar S."/>
            <person name="Westhof E."/>
            <person name="Delsuc F."/>
            <person name="Lehrach H."/>
            <person name="Reinhardt R."/>
            <person name="Weissenbach J."/>
            <person name="Roy S.W."/>
            <person name="Artiguenave F."/>
            <person name="Postlethwait J.H."/>
            <person name="Manak J.R."/>
            <person name="Thompson E.M."/>
            <person name="Jaillon O."/>
            <person name="Du Pasquier L."/>
            <person name="Boudinot P."/>
            <person name="Liberles D.A."/>
            <person name="Volff J.N."/>
            <person name="Philippe H."/>
            <person name="Lenhard B."/>
            <person name="Roest Crollius H."/>
            <person name="Wincker P."/>
            <person name="Chourrout D."/>
        </authorList>
    </citation>
    <scope>NUCLEOTIDE SEQUENCE [LARGE SCALE GENOMIC DNA]</scope>
</reference>
<gene>
    <name evidence="2" type="ORF">GSOID_T00017023001</name>
</gene>
<accession>E4X2B1</accession>